<dbReference type="Pfam" id="PF22813">
    <property type="entry name" value="TcaA_2nd"/>
    <property type="match status" value="1"/>
</dbReference>
<dbReference type="GO" id="GO:0005886">
    <property type="term" value="C:plasma membrane"/>
    <property type="evidence" value="ECO:0007669"/>
    <property type="project" value="UniProtKB-SubCell"/>
</dbReference>
<dbReference type="RefSeq" id="WP_114916832.1">
    <property type="nucleotide sequence ID" value="NZ_CP024848.1"/>
</dbReference>
<feature type="transmembrane region" description="Helical" evidence="1">
    <location>
        <begin position="37"/>
        <end position="58"/>
    </location>
</feature>
<keyword evidence="1" id="KW-1133">Transmembrane helix</keyword>
<dbReference type="Proteomes" id="UP000253908">
    <property type="component" value="Chromosome"/>
</dbReference>
<organism evidence="5 6">
    <name type="scientific">Oceanobacillus zhaokaii</name>
    <dbReference type="NCBI Taxonomy" id="2052660"/>
    <lineage>
        <taxon>Bacteria</taxon>
        <taxon>Bacillati</taxon>
        <taxon>Bacillota</taxon>
        <taxon>Bacilli</taxon>
        <taxon>Bacillales</taxon>
        <taxon>Bacillaceae</taxon>
        <taxon>Oceanobacillus</taxon>
    </lineage>
</organism>
<dbReference type="Pfam" id="PF25155">
    <property type="entry name" value="NTF2_YvbJ"/>
    <property type="match status" value="1"/>
</dbReference>
<protein>
    <recommendedName>
        <fullName evidence="7">Membrane-associated protein</fullName>
    </recommendedName>
</protein>
<reference evidence="6" key="1">
    <citation type="submission" date="2017-11" db="EMBL/GenBank/DDBJ databases">
        <authorList>
            <person name="Zhu W."/>
        </authorList>
    </citation>
    <scope>NUCLEOTIDE SEQUENCE [LARGE SCALE GENOMIC DNA]</scope>
    <source>
        <strain evidence="6">160</strain>
    </source>
</reference>
<dbReference type="InterPro" id="IPR054530">
    <property type="entry name" value="TcaA_4th"/>
</dbReference>
<dbReference type="KEGG" id="ocn:CUC15_11695"/>
<dbReference type="InterPro" id="IPR054529">
    <property type="entry name" value="TcaA_2nd"/>
</dbReference>
<feature type="domain" description="TcaA second" evidence="2">
    <location>
        <begin position="65"/>
        <end position="169"/>
    </location>
</feature>
<dbReference type="Pfam" id="PF22820">
    <property type="entry name" value="TcaA_3rd_4th"/>
    <property type="match status" value="1"/>
</dbReference>
<evidence type="ECO:0008006" key="7">
    <source>
        <dbReference type="Google" id="ProtNLM"/>
    </source>
</evidence>
<keyword evidence="1" id="KW-0812">Transmembrane</keyword>
<dbReference type="EMBL" id="CP024848">
    <property type="protein sequence ID" value="AXI09544.1"/>
    <property type="molecule type" value="Genomic_DNA"/>
</dbReference>
<accession>A0A345PHR4</accession>
<keyword evidence="1" id="KW-0472">Membrane</keyword>
<dbReference type="PANTHER" id="PTHR40038:SF1">
    <property type="entry name" value="MEMBRANE-ASSOCIATED PROTEIN TCAA"/>
    <property type="match status" value="1"/>
</dbReference>
<evidence type="ECO:0000313" key="5">
    <source>
        <dbReference type="EMBL" id="AXI09544.1"/>
    </source>
</evidence>
<name>A0A345PHR4_9BACI</name>
<keyword evidence="6" id="KW-1185">Reference proteome</keyword>
<feature type="domain" description="TcaA 4th" evidence="3">
    <location>
        <begin position="250"/>
        <end position="317"/>
    </location>
</feature>
<evidence type="ECO:0000313" key="6">
    <source>
        <dbReference type="Proteomes" id="UP000253908"/>
    </source>
</evidence>
<dbReference type="PANTHER" id="PTHR40038">
    <property type="entry name" value="MEMBRANE-ASSOCIATED PROTEIN TCAA"/>
    <property type="match status" value="1"/>
</dbReference>
<sequence>MKCKNCGHNVKKDGQFCPECGANLELQHGKKKSSKRIMILFSSIITLIILAVIIVFFLGKDRFSPEQVVSAFETAVNDHDANELVDLLHSSTESLEITEENTKILIDYLLDNPDAFGNLKSRLNDQVEFINSTANQINGTAYQDETYATINVMQDGKQWLFFDDYKLVVIPGYIQLYLDEENKYTTLYINDKEVEATEENTSFGPYMPGAYTVKAVFNNTYVTLEEEETLSLFAMGQEAVGHSFEMPIAETTVYSVVSDAQLYINGEESDITLDEGKQVIGTFPNDESVTLQIDKEYPWGHVKSEEKVITDDNHLNFDKLIVFNDEEQDKIMERLNEMIASYHVALTEKDASKLDKNVTDNLKTAFTENLAKVEREEPEYSGKLIKATYDFARISNPIYDEKSDQYSVTLEAHYVFHEPNGNIGWLFRDTERDNYTRSRMMTLVYDEVAKEWLLDGYENEYFIVVDSDAKEYDIQ</sequence>
<evidence type="ECO:0000259" key="2">
    <source>
        <dbReference type="Pfam" id="PF22813"/>
    </source>
</evidence>
<evidence type="ECO:0000259" key="4">
    <source>
        <dbReference type="Pfam" id="PF25155"/>
    </source>
</evidence>
<evidence type="ECO:0000259" key="3">
    <source>
        <dbReference type="Pfam" id="PF22820"/>
    </source>
</evidence>
<proteinExistence type="predicted"/>
<dbReference type="InterPro" id="IPR056902">
    <property type="entry name" value="NTF2_YvbJ"/>
</dbReference>
<dbReference type="OrthoDB" id="1682769at2"/>
<dbReference type="AlphaFoldDB" id="A0A345PHR4"/>
<gene>
    <name evidence="5" type="ORF">CUC15_11695</name>
</gene>
<evidence type="ECO:0000256" key="1">
    <source>
        <dbReference type="SAM" id="Phobius"/>
    </source>
</evidence>
<feature type="domain" description="YvbJ-like NTF2-like" evidence="4">
    <location>
        <begin position="331"/>
        <end position="458"/>
    </location>
</feature>